<dbReference type="PROSITE" id="PS51257">
    <property type="entry name" value="PROKAR_LIPOPROTEIN"/>
    <property type="match status" value="1"/>
</dbReference>
<comment type="caution">
    <text evidence="2">The sequence shown here is derived from an EMBL/GenBank/DDBJ whole genome shotgun (WGS) entry which is preliminary data.</text>
</comment>
<evidence type="ECO:0000256" key="1">
    <source>
        <dbReference type="SAM" id="SignalP"/>
    </source>
</evidence>
<accession>A0A135WH42</accession>
<dbReference type="AlphaFoldDB" id="A0A135WH42"/>
<gene>
    <name evidence="2" type="ORF">AU378_00240</name>
</gene>
<keyword evidence="1" id="KW-0732">Signal</keyword>
<name>A0A135WH42_9FLAO</name>
<feature type="chain" id="PRO_5007467972" description="DUF4237 domain-containing protein" evidence="1">
    <location>
        <begin position="22"/>
        <end position="239"/>
    </location>
</feature>
<evidence type="ECO:0000313" key="3">
    <source>
        <dbReference type="Proteomes" id="UP000070513"/>
    </source>
</evidence>
<dbReference type="Proteomes" id="UP000070513">
    <property type="component" value="Unassembled WGS sequence"/>
</dbReference>
<dbReference type="RefSeq" id="WP_062646771.1">
    <property type="nucleotide sequence ID" value="NZ_LPUR01000001.1"/>
</dbReference>
<organism evidence="2 3">
    <name type="scientific">Chryseobacterium kwangjuense</name>
    <dbReference type="NCBI Taxonomy" id="267125"/>
    <lineage>
        <taxon>Bacteria</taxon>
        <taxon>Pseudomonadati</taxon>
        <taxon>Bacteroidota</taxon>
        <taxon>Flavobacteriia</taxon>
        <taxon>Flavobacteriales</taxon>
        <taxon>Weeksellaceae</taxon>
        <taxon>Chryseobacterium group</taxon>
        <taxon>Chryseobacterium</taxon>
    </lineage>
</organism>
<dbReference type="OrthoDB" id="1454629at2"/>
<reference evidence="2 3" key="2">
    <citation type="journal article" date="2016" name="Genome Announc.">
        <title>Draft Genome Sequence of a Biocontrol Rhizobacterium, Chryseobacterium kwangjuense Strain KJ1R5, Isolated from Pepper (Capsicum annuum).</title>
        <authorList>
            <person name="Jeong J.J."/>
            <person name="Park H."/>
            <person name="Park B.H."/>
            <person name="Mannaa M."/>
            <person name="Sang M.K."/>
            <person name="Choi I.G."/>
            <person name="Kim K.D."/>
        </authorList>
    </citation>
    <scope>NUCLEOTIDE SEQUENCE [LARGE SCALE GENOMIC DNA]</scope>
    <source>
        <strain evidence="2 3">KJ1R5</strain>
    </source>
</reference>
<reference evidence="3" key="1">
    <citation type="submission" date="2015-12" db="EMBL/GenBank/DDBJ databases">
        <title>Genome sequence of a biocontrol rhizobacterium Chryseobacterium kwangjuense strain KJ1R5 isolated from pepper (Capsicum annuum L.).</title>
        <authorList>
            <person name="Jeong J.-J."/>
            <person name="Park H."/>
            <person name="Mannaa M."/>
            <person name="Sang M.K."/>
            <person name="Choi I.-G."/>
            <person name="Kim K.D."/>
        </authorList>
    </citation>
    <scope>NUCLEOTIDE SEQUENCE [LARGE SCALE GENOMIC DNA]</scope>
    <source>
        <strain evidence="3">KJ1R5</strain>
    </source>
</reference>
<dbReference type="EMBL" id="LPUR01000001">
    <property type="protein sequence ID" value="KXH84228.1"/>
    <property type="molecule type" value="Genomic_DNA"/>
</dbReference>
<proteinExistence type="predicted"/>
<feature type="signal peptide" evidence="1">
    <location>
        <begin position="1"/>
        <end position="21"/>
    </location>
</feature>
<protein>
    <recommendedName>
        <fullName evidence="4">DUF4237 domain-containing protein</fullName>
    </recommendedName>
</protein>
<sequence length="239" mass="26746">MKHLFKYIFFLSVTLFSVACSSDDNDEEVISTLPPVTHVFYKNADELALTYDTGGTVSQTIRNQAYDLYKQGKWSELEALFKANNLNGGWPPANGGYNIVDDVPFQMGQKFDRYSGAIGNYDGTGVPTLGGSFTSPIINGYVYTFSQRALNQPENAYDFYYEIDVVNNSLPFKSQIGDVIPWFNQVGGGKQTMWKIPIDINTGYQKTWNKLAQEGYVKITIKKSPSGKYNNIVGTVIQQ</sequence>
<evidence type="ECO:0008006" key="4">
    <source>
        <dbReference type="Google" id="ProtNLM"/>
    </source>
</evidence>
<evidence type="ECO:0000313" key="2">
    <source>
        <dbReference type="EMBL" id="KXH84228.1"/>
    </source>
</evidence>